<keyword evidence="2" id="KW-1185">Reference proteome</keyword>
<protein>
    <submittedName>
        <fullName evidence="1">Uncharacterized protein</fullName>
    </submittedName>
</protein>
<dbReference type="GeneID" id="78058327"/>
<dbReference type="InterPro" id="IPR055594">
    <property type="entry name" value="DUF7170"/>
</dbReference>
<reference evidence="1" key="1">
    <citation type="submission" date="2021-06" db="EMBL/GenBank/DDBJ databases">
        <authorList>
            <person name="Zhang G."/>
            <person name="Liu Y."/>
            <person name="Wang J."/>
            <person name="Chen Y."/>
        </authorList>
    </citation>
    <scope>NUCLEOTIDE SEQUENCE</scope>
    <source>
        <strain evidence="1">Klebsiella pneumoniae 1118</strain>
    </source>
</reference>
<dbReference type="KEGG" id="vg:78058327"/>
<name>A0AAE7V631_9CAUD</name>
<sequence>MYTLMTLETETSTAEYREMTMEQAYKLASRGGFYKAQIISEEGVVEYEFH</sequence>
<accession>A0AAE7V631</accession>
<proteinExistence type="predicted"/>
<dbReference type="RefSeq" id="YP_010683789.1">
    <property type="nucleotide sequence ID" value="NC_071130.1"/>
</dbReference>
<dbReference type="EMBL" id="MZ398021">
    <property type="protein sequence ID" value="QXG78652.1"/>
    <property type="molecule type" value="Genomic_DNA"/>
</dbReference>
<dbReference type="Proteomes" id="UP000828234">
    <property type="component" value="Segment"/>
</dbReference>
<dbReference type="Pfam" id="PF23776">
    <property type="entry name" value="DUF7170"/>
    <property type="match status" value="1"/>
</dbReference>
<evidence type="ECO:0000313" key="1">
    <source>
        <dbReference type="EMBL" id="QXG78652.1"/>
    </source>
</evidence>
<evidence type="ECO:0000313" key="2">
    <source>
        <dbReference type="Proteomes" id="UP000828234"/>
    </source>
</evidence>
<organism evidence="1 2">
    <name type="scientific">Klebsiella phage BUCT_47333</name>
    <dbReference type="NCBI Taxonomy" id="2849972"/>
    <lineage>
        <taxon>Viruses</taxon>
        <taxon>Duplodnaviria</taxon>
        <taxon>Heunggongvirae</taxon>
        <taxon>Uroviricota</taxon>
        <taxon>Caudoviricetes</taxon>
        <taxon>Jameshumphriesvirinae</taxon>
        <taxon>Ringroadvirus</taxon>
        <taxon>Ringroadvirus BUCT47333</taxon>
    </lineage>
</organism>